<dbReference type="PANTHER" id="PTHR39321">
    <property type="entry name" value="NICOTINATE-NUCLEOTIDE ADENYLYLTRANSFERASE-RELATED"/>
    <property type="match status" value="1"/>
</dbReference>
<keyword evidence="12" id="KW-1185">Reference proteome</keyword>
<dbReference type="HAMAP" id="MF_00244">
    <property type="entry name" value="NaMN_adenylyltr"/>
    <property type="match status" value="1"/>
</dbReference>
<organism evidence="11 12">
    <name type="scientific">Candidimonas humi</name>
    <dbReference type="NCBI Taxonomy" id="683355"/>
    <lineage>
        <taxon>Bacteria</taxon>
        <taxon>Pseudomonadati</taxon>
        <taxon>Pseudomonadota</taxon>
        <taxon>Betaproteobacteria</taxon>
        <taxon>Burkholderiales</taxon>
        <taxon>Alcaligenaceae</taxon>
        <taxon>Candidimonas</taxon>
    </lineage>
</organism>
<comment type="catalytic activity">
    <reaction evidence="8 9">
        <text>nicotinate beta-D-ribonucleotide + ATP + H(+) = deamido-NAD(+) + diphosphate</text>
        <dbReference type="Rhea" id="RHEA:22860"/>
        <dbReference type="ChEBI" id="CHEBI:15378"/>
        <dbReference type="ChEBI" id="CHEBI:30616"/>
        <dbReference type="ChEBI" id="CHEBI:33019"/>
        <dbReference type="ChEBI" id="CHEBI:57502"/>
        <dbReference type="ChEBI" id="CHEBI:58437"/>
        <dbReference type="EC" id="2.7.7.18"/>
    </reaction>
</comment>
<proteinExistence type="inferred from homology"/>
<feature type="domain" description="Cytidyltransferase-like" evidence="10">
    <location>
        <begin position="8"/>
        <end position="171"/>
    </location>
</feature>
<evidence type="ECO:0000256" key="6">
    <source>
        <dbReference type="ARBA" id="ARBA00022741"/>
    </source>
</evidence>
<evidence type="ECO:0000256" key="2">
    <source>
        <dbReference type="ARBA" id="ARBA00005019"/>
    </source>
</evidence>
<gene>
    <name evidence="9 11" type="primary">nadD</name>
    <name evidence="11" type="ORF">ACFOY1_20685</name>
</gene>
<dbReference type="PROSITE" id="PS51257">
    <property type="entry name" value="PROKAR_LIPOPROTEIN"/>
    <property type="match status" value="1"/>
</dbReference>
<evidence type="ECO:0000256" key="9">
    <source>
        <dbReference type="HAMAP-Rule" id="MF_00244"/>
    </source>
</evidence>
<keyword evidence="6 9" id="KW-0547">Nucleotide-binding</keyword>
<dbReference type="GO" id="GO:0004515">
    <property type="term" value="F:nicotinate-nucleotide adenylyltransferase activity"/>
    <property type="evidence" value="ECO:0007669"/>
    <property type="project" value="UniProtKB-EC"/>
</dbReference>
<evidence type="ECO:0000256" key="4">
    <source>
        <dbReference type="ARBA" id="ARBA00022679"/>
    </source>
</evidence>
<name>A0ABV8P623_9BURK</name>
<comment type="similarity">
    <text evidence="3 9">Belongs to the NadD family.</text>
</comment>
<comment type="caution">
    <text evidence="11">The sequence shown here is derived from an EMBL/GenBank/DDBJ whole genome shotgun (WGS) entry which is preliminary data.</text>
</comment>
<dbReference type="PANTHER" id="PTHR39321:SF3">
    <property type="entry name" value="PHOSPHOPANTETHEINE ADENYLYLTRANSFERASE"/>
    <property type="match status" value="1"/>
</dbReference>
<comment type="function">
    <text evidence="1 9">Catalyzes the reversible adenylation of nicotinate mononucleotide (NaMN) to nicotinic acid adenine dinucleotide (NaAD).</text>
</comment>
<keyword evidence="9" id="KW-0662">Pyridine nucleotide biosynthesis</keyword>
<keyword evidence="7 9" id="KW-0067">ATP-binding</keyword>
<evidence type="ECO:0000256" key="5">
    <source>
        <dbReference type="ARBA" id="ARBA00022695"/>
    </source>
</evidence>
<dbReference type="Proteomes" id="UP001595848">
    <property type="component" value="Unassembled WGS sequence"/>
</dbReference>
<evidence type="ECO:0000313" key="12">
    <source>
        <dbReference type="Proteomes" id="UP001595848"/>
    </source>
</evidence>
<dbReference type="EMBL" id="JBHSBV010000012">
    <property type="protein sequence ID" value="MFC4203377.1"/>
    <property type="molecule type" value="Genomic_DNA"/>
</dbReference>
<dbReference type="InterPro" id="IPR005248">
    <property type="entry name" value="NadD/NMNAT"/>
</dbReference>
<evidence type="ECO:0000256" key="8">
    <source>
        <dbReference type="ARBA" id="ARBA00048721"/>
    </source>
</evidence>
<keyword evidence="4 9" id="KW-0808">Transferase</keyword>
<dbReference type="Pfam" id="PF01467">
    <property type="entry name" value="CTP_transf_like"/>
    <property type="match status" value="1"/>
</dbReference>
<keyword evidence="5 9" id="KW-0548">Nucleotidyltransferase</keyword>
<comment type="pathway">
    <text evidence="2 9">Cofactor biosynthesis; NAD(+) biosynthesis; deamido-NAD(+) from nicotinate D-ribonucleotide: step 1/1.</text>
</comment>
<reference evidence="12" key="1">
    <citation type="journal article" date="2019" name="Int. J. Syst. Evol. Microbiol.">
        <title>The Global Catalogue of Microorganisms (GCM) 10K type strain sequencing project: providing services to taxonomists for standard genome sequencing and annotation.</title>
        <authorList>
            <consortium name="The Broad Institute Genomics Platform"/>
            <consortium name="The Broad Institute Genome Sequencing Center for Infectious Disease"/>
            <person name="Wu L."/>
            <person name="Ma J."/>
        </authorList>
    </citation>
    <scope>NUCLEOTIDE SEQUENCE [LARGE SCALE GENOMIC DNA]</scope>
    <source>
        <strain evidence="12">LMG 24813</strain>
    </source>
</reference>
<keyword evidence="9" id="KW-0520">NAD</keyword>
<evidence type="ECO:0000256" key="3">
    <source>
        <dbReference type="ARBA" id="ARBA00009014"/>
    </source>
</evidence>
<dbReference type="RefSeq" id="WP_217966516.1">
    <property type="nucleotide sequence ID" value="NZ_JAHTBN010000015.1"/>
</dbReference>
<protein>
    <recommendedName>
        <fullName evidence="9">Probable nicotinate-nucleotide adenylyltransferase</fullName>
        <ecNumber evidence="9">2.7.7.18</ecNumber>
    </recommendedName>
    <alternativeName>
        <fullName evidence="9">Deamido-NAD(+) diphosphorylase</fullName>
    </alternativeName>
    <alternativeName>
        <fullName evidence="9">Deamido-NAD(+) pyrophosphorylase</fullName>
    </alternativeName>
    <alternativeName>
        <fullName evidence="9">Nicotinate mononucleotide adenylyltransferase</fullName>
        <shortName evidence="9">NaMN adenylyltransferase</shortName>
    </alternativeName>
</protein>
<evidence type="ECO:0000256" key="1">
    <source>
        <dbReference type="ARBA" id="ARBA00002324"/>
    </source>
</evidence>
<evidence type="ECO:0000313" key="11">
    <source>
        <dbReference type="EMBL" id="MFC4203377.1"/>
    </source>
</evidence>
<evidence type="ECO:0000256" key="7">
    <source>
        <dbReference type="ARBA" id="ARBA00022840"/>
    </source>
</evidence>
<dbReference type="CDD" id="cd02165">
    <property type="entry name" value="NMNAT"/>
    <property type="match status" value="1"/>
</dbReference>
<accession>A0ABV8P623</accession>
<sequence>MALRRIGLLGGSFDPVHLAHTALAQAACACLGLDELQLIPAADPWQRPPLAASAQQRLDMLRLAVAGQARLHVNPVEIERGGKTYTIDTLEGLPEGPEYYWILGGDQLRNFCSWHRWADIVARVRLAVAQRPGSDSLAPPELNDVLQVLGRPIVELPFEPMAISASDIRRRLAAGQSTQGLLDPAVAHYIAEHRLYRTGSFQTS</sequence>
<dbReference type="EC" id="2.7.7.18" evidence="9"/>
<dbReference type="NCBIfam" id="TIGR00482">
    <property type="entry name" value="nicotinate (nicotinamide) nucleotide adenylyltransferase"/>
    <property type="match status" value="1"/>
</dbReference>
<evidence type="ECO:0000259" key="10">
    <source>
        <dbReference type="Pfam" id="PF01467"/>
    </source>
</evidence>
<dbReference type="InterPro" id="IPR004821">
    <property type="entry name" value="Cyt_trans-like"/>
</dbReference>